<dbReference type="InterPro" id="IPR036291">
    <property type="entry name" value="NAD(P)-bd_dom_sf"/>
</dbReference>
<protein>
    <recommendedName>
        <fullName evidence="3">diacetyl reductase [(S)-acetoin forming]</fullName>
        <ecNumber evidence="3">1.1.1.304</ecNumber>
    </recommendedName>
</protein>
<dbReference type="PANTHER" id="PTHR42760:SF121">
    <property type="entry name" value="3-OXOACYL-(ACYL-CARRIER-PROTEIN) REDUCTASE"/>
    <property type="match status" value="1"/>
</dbReference>
<dbReference type="NCBIfam" id="NF005559">
    <property type="entry name" value="PRK07231.1"/>
    <property type="match status" value="1"/>
</dbReference>
<reference evidence="11 12" key="1">
    <citation type="journal article" date="2015" name="Genome Biol. Evol.">
        <title>Functionally Structured Genomes in Lactobacillus kunkeei Colonizing the Honey Crop and Food Products of Honeybees and Stingless Bees.</title>
        <authorList>
            <person name="Tamarit D."/>
            <person name="Ellegaard K.M."/>
            <person name="Wikander J."/>
            <person name="Olofsson T."/>
            <person name="Vasquez A."/>
            <person name="Andersson S.G."/>
        </authorList>
    </citation>
    <scope>NUCLEOTIDE SEQUENCE [LARGE SCALE GENOMIC DNA]</scope>
    <source>
        <strain evidence="11 12">LAla</strain>
    </source>
</reference>
<dbReference type="FunFam" id="3.40.50.720:FF:000084">
    <property type="entry name" value="Short-chain dehydrogenase reductase"/>
    <property type="match status" value="1"/>
</dbReference>
<feature type="binding site" evidence="8">
    <location>
        <position position="87"/>
    </location>
    <ligand>
        <name>NAD(+)</name>
        <dbReference type="ChEBI" id="CHEBI:57540"/>
    </ligand>
</feature>
<dbReference type="EC" id="1.1.1.304" evidence="3"/>
<evidence type="ECO:0000256" key="9">
    <source>
        <dbReference type="RuleBase" id="RU000363"/>
    </source>
</evidence>
<comment type="catalytic activity">
    <reaction evidence="6">
        <text>(S)-acetoin + NAD(+) = diacetyl + NADH + H(+)</text>
        <dbReference type="Rhea" id="RHEA:27286"/>
        <dbReference type="ChEBI" id="CHEBI:15378"/>
        <dbReference type="ChEBI" id="CHEBI:15687"/>
        <dbReference type="ChEBI" id="CHEBI:16583"/>
        <dbReference type="ChEBI" id="CHEBI:57540"/>
        <dbReference type="ChEBI" id="CHEBI:57945"/>
        <dbReference type="EC" id="1.1.1.304"/>
    </reaction>
</comment>
<dbReference type="PRINTS" id="PR00080">
    <property type="entry name" value="SDRFAMILY"/>
</dbReference>
<organism evidence="10 13">
    <name type="scientific">Apilactobacillus kunkeei</name>
    <dbReference type="NCBI Taxonomy" id="148814"/>
    <lineage>
        <taxon>Bacteria</taxon>
        <taxon>Bacillati</taxon>
        <taxon>Bacillota</taxon>
        <taxon>Bacilli</taxon>
        <taxon>Lactobacillales</taxon>
        <taxon>Lactobacillaceae</taxon>
        <taxon>Apilactobacillus</taxon>
    </lineage>
</organism>
<comment type="function">
    <text evidence="1">Catalyzes the irreversible reduction of 2,3-butanediol to (S)-acetoin in the presence of NADH.</text>
</comment>
<evidence type="ECO:0000256" key="3">
    <source>
        <dbReference type="ARBA" id="ARBA00012848"/>
    </source>
</evidence>
<dbReference type="NCBIfam" id="TIGR02415">
    <property type="entry name" value="23BDH"/>
    <property type="match status" value="1"/>
</dbReference>
<evidence type="ECO:0000313" key="10">
    <source>
        <dbReference type="EMBL" id="GAT90632.1"/>
    </source>
</evidence>
<dbReference type="PANTHER" id="PTHR42760">
    <property type="entry name" value="SHORT-CHAIN DEHYDROGENASES/REDUCTASES FAMILY MEMBER"/>
    <property type="match status" value="1"/>
</dbReference>
<dbReference type="RefSeq" id="WP_041152650.1">
    <property type="nucleotide sequence ID" value="NZ_BDDX01000005.1"/>
</dbReference>
<feature type="binding site" evidence="8">
    <location>
        <position position="153"/>
    </location>
    <ligand>
        <name>NAD(+)</name>
        <dbReference type="ChEBI" id="CHEBI:57540"/>
    </ligand>
</feature>
<feature type="binding site" evidence="8">
    <location>
        <position position="157"/>
    </location>
    <ligand>
        <name>NAD(+)</name>
        <dbReference type="ChEBI" id="CHEBI:57540"/>
    </ligand>
</feature>
<evidence type="ECO:0000313" key="11">
    <source>
        <dbReference type="EMBL" id="KOY79855.1"/>
    </source>
</evidence>
<dbReference type="SUPFAM" id="SSF51735">
    <property type="entry name" value="NAD(P)-binding Rossmann-fold domains"/>
    <property type="match status" value="1"/>
</dbReference>
<accession>A0A0C3A248</accession>
<dbReference type="Gene3D" id="3.40.50.720">
    <property type="entry name" value="NAD(P)-binding Rossmann-like Domain"/>
    <property type="match status" value="1"/>
</dbReference>
<feature type="binding site" evidence="8">
    <location>
        <begin position="60"/>
        <end position="61"/>
    </location>
    <ligand>
        <name>NAD(+)</name>
        <dbReference type="ChEBI" id="CHEBI:57540"/>
    </ligand>
</feature>
<dbReference type="PRINTS" id="PR00081">
    <property type="entry name" value="GDHRDH"/>
</dbReference>
<keyword evidence="5 8" id="KW-0520">NAD</keyword>
<dbReference type="InterPro" id="IPR014007">
    <property type="entry name" value="23BDH"/>
</dbReference>
<proteinExistence type="inferred from homology"/>
<dbReference type="GO" id="GO:0008206">
    <property type="term" value="P:bile acid metabolic process"/>
    <property type="evidence" value="ECO:0007669"/>
    <property type="project" value="UniProtKB-ARBA"/>
</dbReference>
<evidence type="ECO:0000256" key="6">
    <source>
        <dbReference type="ARBA" id="ARBA00047315"/>
    </source>
</evidence>
<keyword evidence="4" id="KW-0560">Oxidoreductase</keyword>
<dbReference type="InterPro" id="IPR002347">
    <property type="entry name" value="SDR_fam"/>
</dbReference>
<feature type="binding site" evidence="8">
    <location>
        <begin position="183"/>
        <end position="188"/>
    </location>
    <ligand>
        <name>NAD(+)</name>
        <dbReference type="ChEBI" id="CHEBI:57540"/>
    </ligand>
</feature>
<name>A0A0C3A248_9LACO</name>
<reference evidence="10 13" key="2">
    <citation type="journal article" date="2016" name="Syst. Appl. Microbiol.">
        <title>Genomic characterization of a fructophilic bee symbiont Lactobacillus kunkeei reveals its niche-specific adaptation.</title>
        <authorList>
            <person name="Maeno S."/>
            <person name="Tanizawa Y."/>
            <person name="Kanesaki Y."/>
            <person name="Kubota E."/>
            <person name="Kumar H."/>
            <person name="Dicks L."/>
            <person name="Salminen S."/>
            <person name="Nakagawa J."/>
            <person name="Arita M."/>
            <person name="Endo A."/>
        </authorList>
    </citation>
    <scope>NUCLEOTIDE SEQUENCE [LARGE SCALE GENOMIC DNA]</scope>
    <source>
        <strain evidence="10 13">FF30-6</strain>
    </source>
</reference>
<dbReference type="InterPro" id="IPR020904">
    <property type="entry name" value="Sc_DH/Rdtase_CS"/>
</dbReference>
<dbReference type="AlphaFoldDB" id="A0A0C3A248"/>
<evidence type="ECO:0000256" key="1">
    <source>
        <dbReference type="ARBA" id="ARBA00003200"/>
    </source>
</evidence>
<dbReference type="GO" id="GO:0045150">
    <property type="term" value="P:acetoin catabolic process"/>
    <property type="evidence" value="ECO:0007669"/>
    <property type="project" value="InterPro"/>
</dbReference>
<sequence length="257" mass="27212">MVKKVALITGAGQGIGKGIALQLSADGFLVALAGRHLDKVNEVATEINNKGGQAIGIQCDVHKKEDVEKAIQSAVLEFGQLDVYINNAGIAIVDPVEDISEKDASSLLEINVLGSLYGIQAAAKQFKKQRTPGKIINASSIAGYEGFPMLSVYSATKFAIRGLTQAAAKELAKDKITVNSYCPGIVLTPMWDEIDDKMTKLDGREKGSALNDAINSIALGRGEQPEDVANLVSFLSSEKANYITGQSIIVDGGIQFS</sequence>
<dbReference type="EMBL" id="JXCZ01000001">
    <property type="protein sequence ID" value="KOY79855.1"/>
    <property type="molecule type" value="Genomic_DNA"/>
</dbReference>
<evidence type="ECO:0000313" key="13">
    <source>
        <dbReference type="Proteomes" id="UP000186588"/>
    </source>
</evidence>
<dbReference type="Proteomes" id="UP000186588">
    <property type="component" value="Unassembled WGS sequence"/>
</dbReference>
<dbReference type="PROSITE" id="PS00061">
    <property type="entry name" value="ADH_SHORT"/>
    <property type="match status" value="1"/>
</dbReference>
<dbReference type="EMBL" id="BDDX01000005">
    <property type="protein sequence ID" value="GAT90632.1"/>
    <property type="molecule type" value="Genomic_DNA"/>
</dbReference>
<evidence type="ECO:0000256" key="2">
    <source>
        <dbReference type="ARBA" id="ARBA00006484"/>
    </source>
</evidence>
<dbReference type="PATRIC" id="fig|148814.19.peg.41"/>
<feature type="binding site" evidence="8">
    <location>
        <begin position="13"/>
        <end position="15"/>
    </location>
    <ligand>
        <name>NAD(+)</name>
        <dbReference type="ChEBI" id="CHEBI:57540"/>
    </ligand>
</feature>
<evidence type="ECO:0000256" key="5">
    <source>
        <dbReference type="ARBA" id="ARBA00023027"/>
    </source>
</evidence>
<dbReference type="GO" id="GO:0048038">
    <property type="term" value="F:quinone binding"/>
    <property type="evidence" value="ECO:0007669"/>
    <property type="project" value="TreeGrafter"/>
</dbReference>
<gene>
    <name evidence="10" type="ORF">FF306_00733</name>
    <name evidence="11" type="ORF">RZ72_04470</name>
</gene>
<evidence type="ECO:0000313" key="12">
    <source>
        <dbReference type="Proteomes" id="UP000037749"/>
    </source>
</evidence>
<evidence type="ECO:0000256" key="4">
    <source>
        <dbReference type="ARBA" id="ARBA00023002"/>
    </source>
</evidence>
<dbReference type="GO" id="GO:0006633">
    <property type="term" value="P:fatty acid biosynthetic process"/>
    <property type="evidence" value="ECO:0007669"/>
    <property type="project" value="TreeGrafter"/>
</dbReference>
<comment type="caution">
    <text evidence="10">The sequence shown here is derived from an EMBL/GenBank/DDBJ whole genome shotgun (WGS) entry which is preliminary data.</text>
</comment>
<feature type="active site" description="Proton acceptor" evidence="7">
    <location>
        <position position="153"/>
    </location>
</feature>
<evidence type="ECO:0000256" key="7">
    <source>
        <dbReference type="PIRSR" id="PIRSR614007-1"/>
    </source>
</evidence>
<comment type="similarity">
    <text evidence="2 9">Belongs to the short-chain dehydrogenases/reductases (SDR) family.</text>
</comment>
<evidence type="ECO:0000256" key="8">
    <source>
        <dbReference type="PIRSR" id="PIRSR614007-2"/>
    </source>
</evidence>
<dbReference type="GO" id="GO:0052588">
    <property type="term" value="F:diacetyl reductase ((S)-acetoin forming) (NAD+) activity"/>
    <property type="evidence" value="ECO:0007669"/>
    <property type="project" value="UniProtKB-EC"/>
</dbReference>
<dbReference type="Proteomes" id="UP000037749">
    <property type="component" value="Unassembled WGS sequence"/>
</dbReference>
<dbReference type="Pfam" id="PF00106">
    <property type="entry name" value="adh_short"/>
    <property type="match status" value="1"/>
</dbReference>